<reference evidence="2" key="1">
    <citation type="journal article" date="2023" name="Front. Plant Sci.">
        <title>Chromosomal-level genome assembly of Melastoma candidum provides insights into trichome evolution.</title>
        <authorList>
            <person name="Zhong Y."/>
            <person name="Wu W."/>
            <person name="Sun C."/>
            <person name="Zou P."/>
            <person name="Liu Y."/>
            <person name="Dai S."/>
            <person name="Zhou R."/>
        </authorList>
    </citation>
    <scope>NUCLEOTIDE SEQUENCE [LARGE SCALE GENOMIC DNA]</scope>
</reference>
<organism evidence="1 2">
    <name type="scientific">Melastoma candidum</name>
    <dbReference type="NCBI Taxonomy" id="119954"/>
    <lineage>
        <taxon>Eukaryota</taxon>
        <taxon>Viridiplantae</taxon>
        <taxon>Streptophyta</taxon>
        <taxon>Embryophyta</taxon>
        <taxon>Tracheophyta</taxon>
        <taxon>Spermatophyta</taxon>
        <taxon>Magnoliopsida</taxon>
        <taxon>eudicotyledons</taxon>
        <taxon>Gunneridae</taxon>
        <taxon>Pentapetalae</taxon>
        <taxon>rosids</taxon>
        <taxon>malvids</taxon>
        <taxon>Myrtales</taxon>
        <taxon>Melastomataceae</taxon>
        <taxon>Melastomatoideae</taxon>
        <taxon>Melastomateae</taxon>
        <taxon>Melastoma</taxon>
    </lineage>
</organism>
<proteinExistence type="predicted"/>
<name>A0ACB9QZS3_9MYRT</name>
<accession>A0ACB9QZS3</accession>
<protein>
    <submittedName>
        <fullName evidence="1">Uncharacterized protein</fullName>
    </submittedName>
</protein>
<evidence type="ECO:0000313" key="2">
    <source>
        <dbReference type="Proteomes" id="UP001057402"/>
    </source>
</evidence>
<sequence length="290" mass="32329">MPQPPQTYRPMPPVSREVIAAIPERQIPPPTQEIIGTSGDGIGGSGEVPSSSRWPKAEVLALIRLRSSMELKYLEAGPKGPFWEEISAGMHQLGYKRNPKRCKEKWENINKYFKKVKESNKKRPEDAKTCPYFHELDALYRRKVLSSQSTGLEIQSEVPTNVITEQAQMGGGATAAGDSERPKDGGPDDEETENPKKPEDTVKEMNHCSEQQQQARTVDFGDDKAEDAADHDNPEQDEGQLDMVDDEDDEETEEESKMAYKIEYQQQRQNSGTPNGDGSGSAPSFVTMVQ</sequence>
<gene>
    <name evidence="1" type="ORF">MLD38_010420</name>
</gene>
<dbReference type="EMBL" id="CM042883">
    <property type="protein sequence ID" value="KAI4372148.1"/>
    <property type="molecule type" value="Genomic_DNA"/>
</dbReference>
<evidence type="ECO:0000313" key="1">
    <source>
        <dbReference type="EMBL" id="KAI4372148.1"/>
    </source>
</evidence>
<keyword evidence="2" id="KW-1185">Reference proteome</keyword>
<dbReference type="Proteomes" id="UP001057402">
    <property type="component" value="Chromosome 4"/>
</dbReference>
<comment type="caution">
    <text evidence="1">The sequence shown here is derived from an EMBL/GenBank/DDBJ whole genome shotgun (WGS) entry which is preliminary data.</text>
</comment>